<feature type="domain" description="Carrier" evidence="7">
    <location>
        <begin position="532"/>
        <end position="607"/>
    </location>
</feature>
<evidence type="ECO:0000256" key="2">
    <source>
        <dbReference type="ARBA" id="ARBA00022450"/>
    </source>
</evidence>
<evidence type="ECO:0000256" key="4">
    <source>
        <dbReference type="ARBA" id="ARBA00022598"/>
    </source>
</evidence>
<dbReference type="InterPro" id="IPR025110">
    <property type="entry name" value="AMP-bd_C"/>
</dbReference>
<sequence>MNTVQPQNTESLPSLCVSELIRVQAQNNPDRIAIVAPKRTPLNYGSLCDRIHQTATILNHLGISHNDRVAVVLPNGPEMAVAFLAIAQTATCAPLNPAYREQEFDFYLSDLNAKALIIQPGIAEPARTVAKQRGIPIIEIYPQIEAEAGTFTISENLTNSASQIPNPEPHQIALVLHTSGTTSRPKIVPLTHLNLCTSANNIRQTLNLSERDRCLNIMPLFHIHGLIAALLSSLSAGASIVCTPGFYAPQFFSWIAEFQPTWYSAVPTMHQSILAQAPGNRDIISHHQLRFIRSSSASLAPQIMAQLEATFNVPVIEAYGMTEATHQMASNPLPPRERKPGSVGVAAGPEIAIMDEAGNLISIGEIGEVVIKGANVTPGYENNPKANAEAFTNGWFRTGDLGYLDSDRYLFLKGRIKEIINRAGEKISPREVDEILLEHPAIAQAITFAAPHTLLGEDVAAAVILKAGMTASELEIKEFAAQKLADFKIPRVILFLDEIPKGPTGKLQRIGLAEKLGMTASNPTAAPVEYTPPQTANEIKLAEIWSQVLGIEKIGIHDNFFQLGGDSILAAQIVNRVRDTWEVELSFLIFFQQPTIATMAEKITQAGAAMIESDGLAEMLAEIEALSDEEAQQILDQK</sequence>
<dbReference type="InterPro" id="IPR036736">
    <property type="entry name" value="ACP-like_sf"/>
</dbReference>
<keyword evidence="2" id="KW-0596">Phosphopantetheine</keyword>
<keyword evidence="4" id="KW-0436">Ligase</keyword>
<dbReference type="InterPro" id="IPR009081">
    <property type="entry name" value="PP-bd_ACP"/>
</dbReference>
<dbReference type="InterPro" id="IPR006162">
    <property type="entry name" value="Ppantetheine_attach_site"/>
</dbReference>
<evidence type="ECO:0000313" key="8">
    <source>
        <dbReference type="EMBL" id="MFB2937535.1"/>
    </source>
</evidence>
<dbReference type="InterPro" id="IPR020806">
    <property type="entry name" value="PKS_PP-bd"/>
</dbReference>
<evidence type="ECO:0000256" key="1">
    <source>
        <dbReference type="ARBA" id="ARBA00006432"/>
    </source>
</evidence>
<evidence type="ECO:0000256" key="5">
    <source>
        <dbReference type="ARBA" id="ARBA00022741"/>
    </source>
</evidence>
<gene>
    <name evidence="8" type="ORF">ACE1B6_19985</name>
</gene>
<dbReference type="Pfam" id="PF13193">
    <property type="entry name" value="AMP-binding_C"/>
    <property type="match status" value="1"/>
</dbReference>
<dbReference type="InterPro" id="IPR020845">
    <property type="entry name" value="AMP-binding_CS"/>
</dbReference>
<dbReference type="Gene3D" id="1.10.1200.10">
    <property type="entry name" value="ACP-like"/>
    <property type="match status" value="1"/>
</dbReference>
<keyword evidence="6" id="KW-0067">ATP-binding</keyword>
<dbReference type="PROSITE" id="PS00455">
    <property type="entry name" value="AMP_BINDING"/>
    <property type="match status" value="1"/>
</dbReference>
<dbReference type="SMART" id="SM00823">
    <property type="entry name" value="PKS_PP"/>
    <property type="match status" value="1"/>
</dbReference>
<evidence type="ECO:0000256" key="3">
    <source>
        <dbReference type="ARBA" id="ARBA00022553"/>
    </source>
</evidence>
<proteinExistence type="inferred from homology"/>
<dbReference type="EMBL" id="JBHFNS010000075">
    <property type="protein sequence ID" value="MFB2937535.1"/>
    <property type="molecule type" value="Genomic_DNA"/>
</dbReference>
<organism evidence="8 9">
    <name type="scientific">Floridaenema fluviatile BLCC-F154</name>
    <dbReference type="NCBI Taxonomy" id="3153640"/>
    <lineage>
        <taxon>Bacteria</taxon>
        <taxon>Bacillati</taxon>
        <taxon>Cyanobacteriota</taxon>
        <taxon>Cyanophyceae</taxon>
        <taxon>Oscillatoriophycideae</taxon>
        <taxon>Aerosakkonematales</taxon>
        <taxon>Aerosakkonemataceae</taxon>
        <taxon>Floridanema</taxon>
        <taxon>Floridanema fluviatile</taxon>
    </lineage>
</organism>
<dbReference type="InterPro" id="IPR042099">
    <property type="entry name" value="ANL_N_sf"/>
</dbReference>
<comment type="caution">
    <text evidence="8">The sequence shown here is derived from an EMBL/GenBank/DDBJ whole genome shotgun (WGS) entry which is preliminary data.</text>
</comment>
<dbReference type="CDD" id="cd05926">
    <property type="entry name" value="FACL_fum10p_like"/>
    <property type="match status" value="1"/>
</dbReference>
<dbReference type="InterPro" id="IPR045310">
    <property type="entry name" value="Pcs60-like"/>
</dbReference>
<dbReference type="PANTHER" id="PTHR43201:SF5">
    <property type="entry name" value="MEDIUM-CHAIN ACYL-COA LIGASE ACSF2, MITOCHONDRIAL"/>
    <property type="match status" value="1"/>
</dbReference>
<evidence type="ECO:0000259" key="7">
    <source>
        <dbReference type="PROSITE" id="PS50075"/>
    </source>
</evidence>
<dbReference type="SUPFAM" id="SSF56801">
    <property type="entry name" value="Acetyl-CoA synthetase-like"/>
    <property type="match status" value="1"/>
</dbReference>
<keyword evidence="3" id="KW-0597">Phosphoprotein</keyword>
<dbReference type="Proteomes" id="UP001576776">
    <property type="component" value="Unassembled WGS sequence"/>
</dbReference>
<accession>A0ABV4YFD2</accession>
<evidence type="ECO:0000256" key="6">
    <source>
        <dbReference type="ARBA" id="ARBA00022840"/>
    </source>
</evidence>
<dbReference type="RefSeq" id="WP_413259021.1">
    <property type="nucleotide sequence ID" value="NZ_JBHFNS010000075.1"/>
</dbReference>
<dbReference type="Gene3D" id="3.40.50.12780">
    <property type="entry name" value="N-terminal domain of ligase-like"/>
    <property type="match status" value="1"/>
</dbReference>
<dbReference type="InterPro" id="IPR000873">
    <property type="entry name" value="AMP-dep_synth/lig_dom"/>
</dbReference>
<dbReference type="PROSITE" id="PS00012">
    <property type="entry name" value="PHOSPHOPANTETHEINE"/>
    <property type="match status" value="1"/>
</dbReference>
<reference evidence="8 9" key="1">
    <citation type="submission" date="2024-09" db="EMBL/GenBank/DDBJ databases">
        <title>Floridaenema gen nov. (Aerosakkonemataceae, Aerosakkonematales ord. nov., Cyanobacteria) from benthic tropical and subtropical fresh waters, with the description of four new species.</title>
        <authorList>
            <person name="Moretto J.A."/>
            <person name="Berthold D.E."/>
            <person name="Lefler F.W."/>
            <person name="Huang I.-S."/>
            <person name="Laughinghouse H. IV."/>
        </authorList>
    </citation>
    <scope>NUCLEOTIDE SEQUENCE [LARGE SCALE GENOMIC DNA]</scope>
    <source>
        <strain evidence="8 9">BLCC-F154</strain>
    </source>
</reference>
<dbReference type="PANTHER" id="PTHR43201">
    <property type="entry name" value="ACYL-COA SYNTHETASE"/>
    <property type="match status" value="1"/>
</dbReference>
<name>A0ABV4YFD2_9CYAN</name>
<protein>
    <submittedName>
        <fullName evidence="8">AMP-binding protein</fullName>
    </submittedName>
</protein>
<keyword evidence="9" id="KW-1185">Reference proteome</keyword>
<keyword evidence="5" id="KW-0547">Nucleotide-binding</keyword>
<dbReference type="InterPro" id="IPR045851">
    <property type="entry name" value="AMP-bd_C_sf"/>
</dbReference>
<comment type="similarity">
    <text evidence="1">Belongs to the ATP-dependent AMP-binding enzyme family.</text>
</comment>
<dbReference type="SUPFAM" id="SSF47336">
    <property type="entry name" value="ACP-like"/>
    <property type="match status" value="1"/>
</dbReference>
<evidence type="ECO:0000313" key="9">
    <source>
        <dbReference type="Proteomes" id="UP001576776"/>
    </source>
</evidence>
<dbReference type="Gene3D" id="3.30.300.30">
    <property type="match status" value="1"/>
</dbReference>
<dbReference type="Pfam" id="PF00501">
    <property type="entry name" value="AMP-binding"/>
    <property type="match status" value="1"/>
</dbReference>
<dbReference type="Pfam" id="PF00550">
    <property type="entry name" value="PP-binding"/>
    <property type="match status" value="1"/>
</dbReference>
<dbReference type="PROSITE" id="PS50075">
    <property type="entry name" value="CARRIER"/>
    <property type="match status" value="1"/>
</dbReference>